<dbReference type="EMBL" id="JBFNXR010000052">
    <property type="protein sequence ID" value="MEW9856311.1"/>
    <property type="molecule type" value="Genomic_DNA"/>
</dbReference>
<evidence type="ECO:0000259" key="2">
    <source>
        <dbReference type="Pfam" id="PF03466"/>
    </source>
</evidence>
<accession>A0ABV3RDY5</accession>
<gene>
    <name evidence="3" type="ORF">ABUH87_14320</name>
    <name evidence="4" type="ORF">ABUH87_18380</name>
</gene>
<keyword evidence="1" id="KW-0010">Activator</keyword>
<feature type="domain" description="LysR substrate-binding" evidence="2">
    <location>
        <begin position="3"/>
        <end position="182"/>
    </location>
</feature>
<dbReference type="Proteomes" id="UP001556118">
    <property type="component" value="Unassembled WGS sequence"/>
</dbReference>
<dbReference type="SUPFAM" id="SSF53850">
    <property type="entry name" value="Periplasmic binding protein-like II"/>
    <property type="match status" value="1"/>
</dbReference>
<organism evidence="3 5">
    <name type="scientific">Novosphingobium rhizovicinum</name>
    <dbReference type="NCBI Taxonomy" id="3228928"/>
    <lineage>
        <taxon>Bacteria</taxon>
        <taxon>Pseudomonadati</taxon>
        <taxon>Pseudomonadota</taxon>
        <taxon>Alphaproteobacteria</taxon>
        <taxon>Sphingomonadales</taxon>
        <taxon>Sphingomonadaceae</taxon>
        <taxon>Novosphingobium</taxon>
    </lineage>
</organism>
<evidence type="ECO:0000256" key="1">
    <source>
        <dbReference type="ARBA" id="ARBA00023159"/>
    </source>
</evidence>
<dbReference type="PANTHER" id="PTHR30293:SF0">
    <property type="entry name" value="NITROGEN ASSIMILATION REGULATORY PROTEIN NAC"/>
    <property type="match status" value="1"/>
</dbReference>
<evidence type="ECO:0000313" key="4">
    <source>
        <dbReference type="EMBL" id="MEW9857096.1"/>
    </source>
</evidence>
<dbReference type="PANTHER" id="PTHR30293">
    <property type="entry name" value="TRANSCRIPTIONAL REGULATORY PROTEIN NAC-RELATED"/>
    <property type="match status" value="1"/>
</dbReference>
<sequence>AERVANEAPGVSLHIVEGYSGHLLQWLKQGELDAAILYGPTPSGVNATRLLDDELVLVGTRAHVPESGELPFRDLAQIPLVLPSHIHGLRVAVETAAAKSRTQLAIAFQSDSFQLMMDLVESGRMCTILPPSAVQKQVASARLRTARIIDPAPKRQVFLAMQSGAQSPRAVIAVEGFLREELARLVDMGVFVGARIRGTAD</sequence>
<reference evidence="3 5" key="1">
    <citation type="submission" date="2024-06" db="EMBL/GenBank/DDBJ databases">
        <title>Novosphingobium rhizovicinus M1R2S20.</title>
        <authorList>
            <person name="Sun J.-Q."/>
        </authorList>
    </citation>
    <scope>NUCLEOTIDE SEQUENCE [LARGE SCALE GENOMIC DNA]</scope>
    <source>
        <strain evidence="3 5">M1R2S20</strain>
    </source>
</reference>
<evidence type="ECO:0000313" key="3">
    <source>
        <dbReference type="EMBL" id="MEW9856311.1"/>
    </source>
</evidence>
<comment type="caution">
    <text evidence="3">The sequence shown here is derived from an EMBL/GenBank/DDBJ whole genome shotgun (WGS) entry which is preliminary data.</text>
</comment>
<dbReference type="Gene3D" id="3.40.190.10">
    <property type="entry name" value="Periplasmic binding protein-like II"/>
    <property type="match status" value="2"/>
</dbReference>
<dbReference type="RefSeq" id="WP_367774716.1">
    <property type="nucleotide sequence ID" value="NZ_JBFNXR010000052.1"/>
</dbReference>
<dbReference type="Pfam" id="PF03466">
    <property type="entry name" value="LysR_substrate"/>
    <property type="match status" value="1"/>
</dbReference>
<name>A0ABV3RDY5_9SPHN</name>
<protein>
    <submittedName>
        <fullName evidence="3">LysR substrate-binding domain-containing protein</fullName>
    </submittedName>
</protein>
<feature type="non-terminal residue" evidence="3">
    <location>
        <position position="1"/>
    </location>
</feature>
<keyword evidence="5" id="KW-1185">Reference proteome</keyword>
<dbReference type="InterPro" id="IPR005119">
    <property type="entry name" value="LysR_subst-bd"/>
</dbReference>
<evidence type="ECO:0000313" key="5">
    <source>
        <dbReference type="Proteomes" id="UP001556118"/>
    </source>
</evidence>
<dbReference type="EMBL" id="JBFNXR010000054">
    <property type="protein sequence ID" value="MEW9857096.1"/>
    <property type="molecule type" value="Genomic_DNA"/>
</dbReference>
<proteinExistence type="predicted"/>